<gene>
    <name evidence="7" type="ORF">M6B38_381215</name>
</gene>
<dbReference type="SUPFAM" id="SSF51430">
    <property type="entry name" value="NAD(P)-linked oxidoreductase"/>
    <property type="match status" value="1"/>
</dbReference>
<dbReference type="PROSITE" id="PS00798">
    <property type="entry name" value="ALDOKETO_REDUCTASE_1"/>
    <property type="match status" value="1"/>
</dbReference>
<evidence type="ECO:0000256" key="5">
    <source>
        <dbReference type="PIRSR" id="PIRSR000097-3"/>
    </source>
</evidence>
<evidence type="ECO:0000256" key="3">
    <source>
        <dbReference type="PIRSR" id="PIRSR000097-1"/>
    </source>
</evidence>
<dbReference type="InterPro" id="IPR023210">
    <property type="entry name" value="NADP_OxRdtase_dom"/>
</dbReference>
<comment type="similarity">
    <text evidence="1">Belongs to the aldo/keto reductase family.</text>
</comment>
<keyword evidence="8" id="KW-1185">Reference proteome</keyword>
<dbReference type="FunFam" id="3.20.20.100:FF:000013">
    <property type="entry name" value="NADPH-dependent codeinone reductase 1-1"/>
    <property type="match status" value="1"/>
</dbReference>
<evidence type="ECO:0000256" key="2">
    <source>
        <dbReference type="ARBA" id="ARBA00022857"/>
    </source>
</evidence>
<sequence length="311" mass="34583">MASIPEVQIAEGCRAMPVVGLGTAAALDLVKDAALEAMRAGYRHFDSATLYESEGPLGEAIREALELGILASRGDLFVTSKLWCNDAHPDQVLPAIKRSLCNLQLEYLDLYLVHMPFSTIIKPGTRPYPINHQDLVRFDMKSVWEAMEECKSLGLTKAIGVSNFNQKRLEELLTTARIPPSVNQVEMNVAWQQKQLTEYCKSKGIHVTAYSPLGGGTAGNVRDSDMIHDIAVSKGKTAAQVCLRWVHEQGVSLVTKSFNKERMKQNIEIFDWELSDGDRLKISEMPQSRTVILTAMLADKEGYNPLPEHEL</sequence>
<feature type="binding site" evidence="4">
    <location>
        <position position="114"/>
    </location>
    <ligand>
        <name>substrate</name>
    </ligand>
</feature>
<evidence type="ECO:0000256" key="1">
    <source>
        <dbReference type="ARBA" id="ARBA00007905"/>
    </source>
</evidence>
<dbReference type="AlphaFoldDB" id="A0AAX6G7Y8"/>
<keyword evidence="2" id="KW-0521">NADP</keyword>
<dbReference type="Proteomes" id="UP001140949">
    <property type="component" value="Unassembled WGS sequence"/>
</dbReference>
<dbReference type="PANTHER" id="PTHR11732">
    <property type="entry name" value="ALDO/KETO REDUCTASE"/>
    <property type="match status" value="1"/>
</dbReference>
<feature type="domain" description="NADP-dependent oxidoreductase" evidence="6">
    <location>
        <begin position="30"/>
        <end position="278"/>
    </location>
</feature>
<evidence type="ECO:0000256" key="4">
    <source>
        <dbReference type="PIRSR" id="PIRSR000097-2"/>
    </source>
</evidence>
<dbReference type="InterPro" id="IPR018170">
    <property type="entry name" value="Aldo/ket_reductase_CS"/>
</dbReference>
<feature type="active site" description="Proton donor" evidence="3">
    <location>
        <position position="51"/>
    </location>
</feature>
<dbReference type="PRINTS" id="PR00069">
    <property type="entry name" value="ALDKETRDTASE"/>
</dbReference>
<evidence type="ECO:0000313" key="7">
    <source>
        <dbReference type="EMBL" id="KAJ6824425.1"/>
    </source>
</evidence>
<comment type="caution">
    <text evidence="7">The sequence shown here is derived from an EMBL/GenBank/DDBJ whole genome shotgun (WGS) entry which is preliminary data.</text>
</comment>
<dbReference type="Gene3D" id="3.20.20.100">
    <property type="entry name" value="NADP-dependent oxidoreductase domain"/>
    <property type="match status" value="1"/>
</dbReference>
<dbReference type="PROSITE" id="PS00062">
    <property type="entry name" value="ALDOKETO_REDUCTASE_2"/>
    <property type="match status" value="1"/>
</dbReference>
<feature type="site" description="Lowers pKa of active site Tyr" evidence="5">
    <location>
        <position position="81"/>
    </location>
</feature>
<dbReference type="InterPro" id="IPR036812">
    <property type="entry name" value="NAD(P)_OxRdtase_dom_sf"/>
</dbReference>
<reference evidence="7" key="2">
    <citation type="submission" date="2023-04" db="EMBL/GenBank/DDBJ databases">
        <authorList>
            <person name="Bruccoleri R.E."/>
            <person name="Oakeley E.J."/>
            <person name="Faust A.-M."/>
            <person name="Dessus-Babus S."/>
            <person name="Altorfer M."/>
            <person name="Burckhardt D."/>
            <person name="Oertli M."/>
            <person name="Naumann U."/>
            <person name="Petersen F."/>
            <person name="Wong J."/>
        </authorList>
    </citation>
    <scope>NUCLEOTIDE SEQUENCE</scope>
    <source>
        <strain evidence="7">GSM-AAB239-AS_SAM_17_03QT</strain>
        <tissue evidence="7">Leaf</tissue>
    </source>
</reference>
<dbReference type="EMBL" id="JANAVB010022000">
    <property type="protein sequence ID" value="KAJ6824425.1"/>
    <property type="molecule type" value="Genomic_DNA"/>
</dbReference>
<evidence type="ECO:0000259" key="6">
    <source>
        <dbReference type="Pfam" id="PF00248"/>
    </source>
</evidence>
<name>A0AAX6G7Y8_IRIPA</name>
<dbReference type="GO" id="GO:0016491">
    <property type="term" value="F:oxidoreductase activity"/>
    <property type="evidence" value="ECO:0007669"/>
    <property type="project" value="InterPro"/>
</dbReference>
<proteinExistence type="inferred from homology"/>
<evidence type="ECO:0000313" key="8">
    <source>
        <dbReference type="Proteomes" id="UP001140949"/>
    </source>
</evidence>
<dbReference type="Pfam" id="PF00248">
    <property type="entry name" value="Aldo_ket_red"/>
    <property type="match status" value="1"/>
</dbReference>
<dbReference type="InterPro" id="IPR020471">
    <property type="entry name" value="AKR"/>
</dbReference>
<organism evidence="7 8">
    <name type="scientific">Iris pallida</name>
    <name type="common">Sweet iris</name>
    <dbReference type="NCBI Taxonomy" id="29817"/>
    <lineage>
        <taxon>Eukaryota</taxon>
        <taxon>Viridiplantae</taxon>
        <taxon>Streptophyta</taxon>
        <taxon>Embryophyta</taxon>
        <taxon>Tracheophyta</taxon>
        <taxon>Spermatophyta</taxon>
        <taxon>Magnoliopsida</taxon>
        <taxon>Liliopsida</taxon>
        <taxon>Asparagales</taxon>
        <taxon>Iridaceae</taxon>
        <taxon>Iridoideae</taxon>
        <taxon>Irideae</taxon>
        <taxon>Iris</taxon>
    </lineage>
</organism>
<dbReference type="PIRSF" id="PIRSF000097">
    <property type="entry name" value="AKR"/>
    <property type="match status" value="1"/>
</dbReference>
<protein>
    <recommendedName>
        <fullName evidence="6">NADP-dependent oxidoreductase domain-containing protein</fullName>
    </recommendedName>
</protein>
<reference evidence="7" key="1">
    <citation type="journal article" date="2023" name="GigaByte">
        <title>Genome assembly of the bearded iris, Iris pallida Lam.</title>
        <authorList>
            <person name="Bruccoleri R.E."/>
            <person name="Oakeley E.J."/>
            <person name="Faust A.M.E."/>
            <person name="Altorfer M."/>
            <person name="Dessus-Babus S."/>
            <person name="Burckhardt D."/>
            <person name="Oertli M."/>
            <person name="Naumann U."/>
            <person name="Petersen F."/>
            <person name="Wong J."/>
        </authorList>
    </citation>
    <scope>NUCLEOTIDE SEQUENCE</scope>
    <source>
        <strain evidence="7">GSM-AAB239-AS_SAM_17_03QT</strain>
    </source>
</reference>
<accession>A0AAX6G7Y8</accession>